<dbReference type="STRING" id="1229662.W3WPK0"/>
<accession>W3WPK0</accession>
<feature type="region of interest" description="Disordered" evidence="1">
    <location>
        <begin position="42"/>
        <end position="71"/>
    </location>
</feature>
<dbReference type="OMA" id="RDGHIAH"/>
<dbReference type="EMBL" id="KI912119">
    <property type="protein sequence ID" value="ETS74736.1"/>
    <property type="molecule type" value="Genomic_DNA"/>
</dbReference>
<evidence type="ECO:0000256" key="1">
    <source>
        <dbReference type="SAM" id="MobiDB-lite"/>
    </source>
</evidence>
<evidence type="ECO:0000313" key="4">
    <source>
        <dbReference type="Proteomes" id="UP000030651"/>
    </source>
</evidence>
<dbReference type="Proteomes" id="UP000030651">
    <property type="component" value="Unassembled WGS sequence"/>
</dbReference>
<keyword evidence="2" id="KW-0472">Membrane</keyword>
<feature type="compositionally biased region" description="Polar residues" evidence="1">
    <location>
        <begin position="104"/>
        <end position="132"/>
    </location>
</feature>
<keyword evidence="4" id="KW-1185">Reference proteome</keyword>
<evidence type="ECO:0008006" key="5">
    <source>
        <dbReference type="Google" id="ProtNLM"/>
    </source>
</evidence>
<protein>
    <recommendedName>
        <fullName evidence="5">Fucose-specific lectin</fullName>
    </recommendedName>
</protein>
<dbReference type="Gene3D" id="2.120.10.70">
    <property type="entry name" value="Fucose-specific lectin"/>
    <property type="match status" value="1"/>
</dbReference>
<dbReference type="AlphaFoldDB" id="W3WPK0"/>
<organism evidence="3 4">
    <name type="scientific">Pestalotiopsis fici (strain W106-1 / CGMCC3.15140)</name>
    <dbReference type="NCBI Taxonomy" id="1229662"/>
    <lineage>
        <taxon>Eukaryota</taxon>
        <taxon>Fungi</taxon>
        <taxon>Dikarya</taxon>
        <taxon>Ascomycota</taxon>
        <taxon>Pezizomycotina</taxon>
        <taxon>Sordariomycetes</taxon>
        <taxon>Xylariomycetidae</taxon>
        <taxon>Amphisphaeriales</taxon>
        <taxon>Sporocadaceae</taxon>
        <taxon>Pestalotiopsis</taxon>
    </lineage>
</organism>
<dbReference type="HOGENOM" id="CLU_027100_0_0_1"/>
<feature type="compositionally biased region" description="Polar residues" evidence="1">
    <location>
        <begin position="62"/>
        <end position="71"/>
    </location>
</feature>
<dbReference type="InParanoid" id="W3WPK0"/>
<gene>
    <name evidence="3" type="ORF">PFICI_13220</name>
</gene>
<evidence type="ECO:0000313" key="3">
    <source>
        <dbReference type="EMBL" id="ETS74736.1"/>
    </source>
</evidence>
<dbReference type="KEGG" id="pfy:PFICI_13220"/>
<dbReference type="GeneID" id="19278233"/>
<keyword evidence="2" id="KW-1133">Transmembrane helix</keyword>
<dbReference type="eggNOG" id="ENOG502RQXA">
    <property type="taxonomic scope" value="Eukaryota"/>
</dbReference>
<name>W3WPK0_PESFW</name>
<reference evidence="4" key="1">
    <citation type="journal article" date="2015" name="BMC Genomics">
        <title>Genomic and transcriptomic analysis of the endophytic fungus Pestalotiopsis fici reveals its lifestyle and high potential for synthesis of natural products.</title>
        <authorList>
            <person name="Wang X."/>
            <person name="Zhang X."/>
            <person name="Liu L."/>
            <person name="Xiang M."/>
            <person name="Wang W."/>
            <person name="Sun X."/>
            <person name="Che Y."/>
            <person name="Guo L."/>
            <person name="Liu G."/>
            <person name="Guo L."/>
            <person name="Wang C."/>
            <person name="Yin W.B."/>
            <person name="Stadler M."/>
            <person name="Zhang X."/>
            <person name="Liu X."/>
        </authorList>
    </citation>
    <scope>NUCLEOTIDE SEQUENCE [LARGE SCALE GENOMIC DNA]</scope>
    <source>
        <strain evidence="4">W106-1 / CGMCC3.15140</strain>
    </source>
</reference>
<evidence type="ECO:0000256" key="2">
    <source>
        <dbReference type="SAM" id="Phobius"/>
    </source>
</evidence>
<proteinExistence type="predicted"/>
<feature type="transmembrane region" description="Helical" evidence="2">
    <location>
        <begin position="79"/>
        <end position="100"/>
    </location>
</feature>
<dbReference type="RefSeq" id="XP_007839992.1">
    <property type="nucleotide sequence ID" value="XM_007841801.1"/>
</dbReference>
<dbReference type="OrthoDB" id="3800077at2759"/>
<keyword evidence="2" id="KW-0812">Transmembrane</keyword>
<feature type="region of interest" description="Disordered" evidence="1">
    <location>
        <begin position="102"/>
        <end position="132"/>
    </location>
</feature>
<sequence>MFNHESGLEVASHHQSRSGGLEVIPNELESIPTALDSWHAIHGPSEKEGQQPQADTGLGAEPSSSGPANSSHVRKTRRFWIISLIVLILLVVAATLGGVLGSRARNQAPGTSDTSNSLPNPGEGNSSTPLTIRNNSMLSITGHLEEDGGWTARLVFEGPDGKLRFLDRSGPDGFWSAVTILDRVPLAPNGSFTISTYLIGGLSAPQYQLYYATTSGQMCGQVFKNGSTPIDGSPDSINALNFTAPDGTSMASYFPYIMVQDQASNQMMWYGYKYQIQNGYFDLTAESQPVLASSHTSMVVLPVNAWMYENINITLLAGFFYRTMEGTLAFALGQPTVPGDHPSFLLWNTTAGGFPNVSLPEGGAISGFASGRVIRSEQVDTHLLYQDGNGTIQVLWQENGKDWQGPTTFDAFDGADMGTSIACLTLGAYSRDGGMHVNVPSNSDTNRCYFQSQGGLKEVWYDGYTWRDCGFIATG</sequence>